<keyword evidence="2" id="KW-1185">Reference proteome</keyword>
<accession>A0A8X6Q5G7</accession>
<name>A0A8X6Q5G7_NEPPI</name>
<sequence length="85" mass="9532">MATCRRRKPYYAPYCRQLPAQAAVAVPPPYHAAACQAHCRRTLAQIPAMPPTYLLRFSKAARRKAAFAIANASRALRIQQVAYRC</sequence>
<evidence type="ECO:0000313" key="1">
    <source>
        <dbReference type="EMBL" id="GFT96874.1"/>
    </source>
</evidence>
<gene>
    <name evidence="1" type="ORF">NPIL_690341</name>
</gene>
<dbReference type="AlphaFoldDB" id="A0A8X6Q5G7"/>
<dbReference type="EMBL" id="BMAW01026333">
    <property type="protein sequence ID" value="GFT96874.1"/>
    <property type="molecule type" value="Genomic_DNA"/>
</dbReference>
<organism evidence="1 2">
    <name type="scientific">Nephila pilipes</name>
    <name type="common">Giant wood spider</name>
    <name type="synonym">Nephila maculata</name>
    <dbReference type="NCBI Taxonomy" id="299642"/>
    <lineage>
        <taxon>Eukaryota</taxon>
        <taxon>Metazoa</taxon>
        <taxon>Ecdysozoa</taxon>
        <taxon>Arthropoda</taxon>
        <taxon>Chelicerata</taxon>
        <taxon>Arachnida</taxon>
        <taxon>Araneae</taxon>
        <taxon>Araneomorphae</taxon>
        <taxon>Entelegynae</taxon>
        <taxon>Araneoidea</taxon>
        <taxon>Nephilidae</taxon>
        <taxon>Nephila</taxon>
    </lineage>
</organism>
<reference evidence="1" key="1">
    <citation type="submission" date="2020-08" db="EMBL/GenBank/DDBJ databases">
        <title>Multicomponent nature underlies the extraordinary mechanical properties of spider dragline silk.</title>
        <authorList>
            <person name="Kono N."/>
            <person name="Nakamura H."/>
            <person name="Mori M."/>
            <person name="Yoshida Y."/>
            <person name="Ohtoshi R."/>
            <person name="Malay A.D."/>
            <person name="Moran D.A.P."/>
            <person name="Tomita M."/>
            <person name="Numata K."/>
            <person name="Arakawa K."/>
        </authorList>
    </citation>
    <scope>NUCLEOTIDE SEQUENCE</scope>
</reference>
<evidence type="ECO:0000313" key="2">
    <source>
        <dbReference type="Proteomes" id="UP000887013"/>
    </source>
</evidence>
<dbReference type="Proteomes" id="UP000887013">
    <property type="component" value="Unassembled WGS sequence"/>
</dbReference>
<protein>
    <submittedName>
        <fullName evidence="1">Uncharacterized protein</fullName>
    </submittedName>
</protein>
<proteinExistence type="predicted"/>
<comment type="caution">
    <text evidence="1">The sequence shown here is derived from an EMBL/GenBank/DDBJ whole genome shotgun (WGS) entry which is preliminary data.</text>
</comment>